<feature type="region of interest" description="Disordered" evidence="3">
    <location>
        <begin position="1"/>
        <end position="46"/>
    </location>
</feature>
<dbReference type="InterPro" id="IPR011993">
    <property type="entry name" value="PH-like_dom_sf"/>
</dbReference>
<evidence type="ECO:0000256" key="3">
    <source>
        <dbReference type="SAM" id="MobiDB-lite"/>
    </source>
</evidence>
<dbReference type="PROSITE" id="PS50003">
    <property type="entry name" value="PH_DOMAIN"/>
    <property type="match status" value="1"/>
</dbReference>
<dbReference type="PANTHER" id="PTHR46556:SF1">
    <property type="entry name" value="PLECKSTRIN HOMOLOGY DOMAIN-CONTAINING FAMILY M MEMBER 2"/>
    <property type="match status" value="1"/>
</dbReference>
<name>A0A1B6FV11_9HEMI</name>
<dbReference type="SMART" id="SM00233">
    <property type="entry name" value="PH"/>
    <property type="match status" value="1"/>
</dbReference>
<sequence>RCNTSTVRSSVDLTSDSEWSMDTPDRQGKRYLRQPGPQRNPMGQPNWPARILHEAASKTSLVKRFLRSIPTRKPYKEKKPSIKRSLYIPGVKPDPGLTEKLLGELKLELKQGRVFQDEVEEEDSEDETVTPVMGTALCDSVLMDKQERIYKVYRVASTEGEPLLAVLTDTALYMTGLGLDQQYIRRHHICYHTLDTVVIGPEYQTVMLVTVDHSVTVTVISALGRALVTQMMTHLALAVYRRARSHLSVCQLSLGTMQSLYRALLAHTSVSSDEQLHYYRYIRVEDSYIIGPCGPLGPSKSGHLMYRPHNHSPWLPGYIVLRGGVLYVFSDVHQLTPRHVLSFHRGYFGGCRRVFNANRPHTFEVLPFSQSGLYGTFQFAAADDYESSDWLQAFIQTSATMSQSPTSEEPVVGCGLLLTTRHLLTLDFPDTVLSCIRLQDISNIRTATTCCVLETTCREVQQSGGDWILYFLTQQAISEFLDSLYTLRPELKQAVVGSWECEALLSHCLQTSRLVTGAWDPLLRPSCVKANTR</sequence>
<gene>
    <name evidence="5" type="ORF">g.18508</name>
</gene>
<dbReference type="GO" id="GO:0032880">
    <property type="term" value="P:regulation of protein localization"/>
    <property type="evidence" value="ECO:0007669"/>
    <property type="project" value="TreeGrafter"/>
</dbReference>
<dbReference type="Gene3D" id="2.30.29.30">
    <property type="entry name" value="Pleckstrin-homology domain (PH domain)/Phosphotyrosine-binding domain (PTB)"/>
    <property type="match status" value="1"/>
</dbReference>
<protein>
    <recommendedName>
        <fullName evidence="4">PH domain-containing protein</fullName>
    </recommendedName>
</protein>
<dbReference type="PANTHER" id="PTHR46556">
    <property type="entry name" value="PLECKSTRIN HOMOLOGY DOMAIN-CONTAINING FAMILY M MEMBER 2"/>
    <property type="match status" value="1"/>
</dbReference>
<dbReference type="Pfam" id="PF23142">
    <property type="entry name" value="PH_PLEKHM2"/>
    <property type="match status" value="1"/>
</dbReference>
<dbReference type="GO" id="GO:0010008">
    <property type="term" value="C:endosome membrane"/>
    <property type="evidence" value="ECO:0007669"/>
    <property type="project" value="TreeGrafter"/>
</dbReference>
<dbReference type="GO" id="GO:0032418">
    <property type="term" value="P:lysosome localization"/>
    <property type="evidence" value="ECO:0007669"/>
    <property type="project" value="TreeGrafter"/>
</dbReference>
<dbReference type="InterPro" id="IPR001849">
    <property type="entry name" value="PH_domain"/>
</dbReference>
<dbReference type="SUPFAM" id="SSF50729">
    <property type="entry name" value="PH domain-like"/>
    <property type="match status" value="1"/>
</dbReference>
<feature type="domain" description="PH" evidence="4">
    <location>
        <begin position="297"/>
        <end position="399"/>
    </location>
</feature>
<evidence type="ECO:0000256" key="2">
    <source>
        <dbReference type="ARBA" id="ARBA00022490"/>
    </source>
</evidence>
<feature type="non-terminal residue" evidence="5">
    <location>
        <position position="1"/>
    </location>
</feature>
<dbReference type="EMBL" id="GECZ01015916">
    <property type="protein sequence ID" value="JAS53853.1"/>
    <property type="molecule type" value="Transcribed_RNA"/>
</dbReference>
<comment type="subcellular location">
    <subcellularLocation>
        <location evidence="1">Cytoplasm</location>
    </subcellularLocation>
</comment>
<accession>A0A1B6FV11</accession>
<organism evidence="5">
    <name type="scientific">Cuerna arida</name>
    <dbReference type="NCBI Taxonomy" id="1464854"/>
    <lineage>
        <taxon>Eukaryota</taxon>
        <taxon>Metazoa</taxon>
        <taxon>Ecdysozoa</taxon>
        <taxon>Arthropoda</taxon>
        <taxon>Hexapoda</taxon>
        <taxon>Insecta</taxon>
        <taxon>Pterygota</taxon>
        <taxon>Neoptera</taxon>
        <taxon>Paraneoptera</taxon>
        <taxon>Hemiptera</taxon>
        <taxon>Auchenorrhyncha</taxon>
        <taxon>Membracoidea</taxon>
        <taxon>Cicadellidae</taxon>
        <taxon>Cicadellinae</taxon>
        <taxon>Proconiini</taxon>
        <taxon>Cuerna</taxon>
    </lineage>
</organism>
<dbReference type="GO" id="GO:0019894">
    <property type="term" value="F:kinesin binding"/>
    <property type="evidence" value="ECO:0007669"/>
    <property type="project" value="TreeGrafter"/>
</dbReference>
<evidence type="ECO:0000313" key="5">
    <source>
        <dbReference type="EMBL" id="JAS53853.1"/>
    </source>
</evidence>
<dbReference type="Pfam" id="PF00169">
    <property type="entry name" value="PH"/>
    <property type="match status" value="1"/>
</dbReference>
<reference evidence="5" key="1">
    <citation type="submission" date="2015-11" db="EMBL/GenBank/DDBJ databases">
        <title>De novo transcriptome assembly of four potential Pierce s Disease insect vectors from Arizona vineyards.</title>
        <authorList>
            <person name="Tassone E.E."/>
        </authorList>
    </citation>
    <scope>NUCLEOTIDE SEQUENCE</scope>
</reference>
<dbReference type="AlphaFoldDB" id="A0A1B6FV11"/>
<feature type="compositionally biased region" description="Polar residues" evidence="3">
    <location>
        <begin position="1"/>
        <end position="20"/>
    </location>
</feature>
<proteinExistence type="predicted"/>
<dbReference type="InterPro" id="IPR057288">
    <property type="entry name" value="PH_PLEKHM2"/>
</dbReference>
<dbReference type="InterPro" id="IPR053015">
    <property type="entry name" value="PH_domain-containing_M2"/>
</dbReference>
<evidence type="ECO:0000256" key="1">
    <source>
        <dbReference type="ARBA" id="ARBA00004496"/>
    </source>
</evidence>
<keyword evidence="2" id="KW-0963">Cytoplasm</keyword>
<dbReference type="GO" id="GO:0007030">
    <property type="term" value="P:Golgi organization"/>
    <property type="evidence" value="ECO:0007669"/>
    <property type="project" value="TreeGrafter"/>
</dbReference>
<evidence type="ECO:0000259" key="4">
    <source>
        <dbReference type="PROSITE" id="PS50003"/>
    </source>
</evidence>